<proteinExistence type="predicted"/>
<dbReference type="EMBL" id="GBXM01072848">
    <property type="protein sequence ID" value="JAH35729.1"/>
    <property type="molecule type" value="Transcribed_RNA"/>
</dbReference>
<accession>A0A0E9S2W0</accession>
<protein>
    <submittedName>
        <fullName evidence="1">Uncharacterized protein</fullName>
    </submittedName>
</protein>
<reference evidence="1" key="1">
    <citation type="submission" date="2014-11" db="EMBL/GenBank/DDBJ databases">
        <authorList>
            <person name="Amaro Gonzalez C."/>
        </authorList>
    </citation>
    <scope>NUCLEOTIDE SEQUENCE</scope>
</reference>
<sequence>MEFANSIPAMQHI</sequence>
<name>A0A0E9S2W0_ANGAN</name>
<reference evidence="1" key="2">
    <citation type="journal article" date="2015" name="Fish Shellfish Immunol.">
        <title>Early steps in the European eel (Anguilla anguilla)-Vibrio vulnificus interaction in the gills: Role of the RtxA13 toxin.</title>
        <authorList>
            <person name="Callol A."/>
            <person name="Pajuelo D."/>
            <person name="Ebbesson L."/>
            <person name="Teles M."/>
            <person name="MacKenzie S."/>
            <person name="Amaro C."/>
        </authorList>
    </citation>
    <scope>NUCLEOTIDE SEQUENCE</scope>
</reference>
<evidence type="ECO:0000313" key="1">
    <source>
        <dbReference type="EMBL" id="JAH35729.1"/>
    </source>
</evidence>
<organism evidence="1">
    <name type="scientific">Anguilla anguilla</name>
    <name type="common">European freshwater eel</name>
    <name type="synonym">Muraena anguilla</name>
    <dbReference type="NCBI Taxonomy" id="7936"/>
    <lineage>
        <taxon>Eukaryota</taxon>
        <taxon>Metazoa</taxon>
        <taxon>Chordata</taxon>
        <taxon>Craniata</taxon>
        <taxon>Vertebrata</taxon>
        <taxon>Euteleostomi</taxon>
        <taxon>Actinopterygii</taxon>
        <taxon>Neopterygii</taxon>
        <taxon>Teleostei</taxon>
        <taxon>Anguilliformes</taxon>
        <taxon>Anguillidae</taxon>
        <taxon>Anguilla</taxon>
    </lineage>
</organism>